<dbReference type="InterPro" id="IPR010071">
    <property type="entry name" value="AA_adenyl_dom"/>
</dbReference>
<dbReference type="PANTHER" id="PTHR45527">
    <property type="entry name" value="NONRIBOSOMAL PEPTIDE SYNTHETASE"/>
    <property type="match status" value="1"/>
</dbReference>
<dbReference type="GO" id="GO:0016740">
    <property type="term" value="F:transferase activity"/>
    <property type="evidence" value="ECO:0007669"/>
    <property type="project" value="UniProtKB-KW"/>
</dbReference>
<evidence type="ECO:0000256" key="5">
    <source>
        <dbReference type="ARBA" id="ARBA00022679"/>
    </source>
</evidence>
<evidence type="ECO:0000256" key="7">
    <source>
        <dbReference type="SAM" id="MobiDB-lite"/>
    </source>
</evidence>
<dbReference type="PANTHER" id="PTHR45527:SF16">
    <property type="entry name" value="NONRIBOSOMAL PEPTIDE SYNTHASE ATNA-RELATED"/>
    <property type="match status" value="1"/>
</dbReference>
<accession>A0A172PY81</accession>
<evidence type="ECO:0000259" key="8">
    <source>
        <dbReference type="PROSITE" id="PS50075"/>
    </source>
</evidence>
<evidence type="ECO:0000256" key="4">
    <source>
        <dbReference type="ARBA" id="ARBA00022598"/>
    </source>
</evidence>
<dbReference type="Pfam" id="PF00501">
    <property type="entry name" value="AMP-binding"/>
    <property type="match status" value="2"/>
</dbReference>
<dbReference type="FunFam" id="3.30.559.30:FF:000003">
    <property type="entry name" value="Nonribosomal peptide synthase SidD"/>
    <property type="match status" value="1"/>
</dbReference>
<evidence type="ECO:0000256" key="3">
    <source>
        <dbReference type="ARBA" id="ARBA00022553"/>
    </source>
</evidence>
<dbReference type="CDD" id="cd05918">
    <property type="entry name" value="A_NRPS_SidN3_like"/>
    <property type="match status" value="2"/>
</dbReference>
<dbReference type="Gene3D" id="3.30.300.30">
    <property type="match status" value="2"/>
</dbReference>
<feature type="compositionally biased region" description="Polar residues" evidence="7">
    <location>
        <begin position="23"/>
        <end position="43"/>
    </location>
</feature>
<comment type="similarity">
    <text evidence="6">Belongs to the NRP synthetase family.</text>
</comment>
<keyword evidence="2" id="KW-0596">Phosphopantetheine</keyword>
<dbReference type="InterPro" id="IPR042099">
    <property type="entry name" value="ANL_N_sf"/>
</dbReference>
<feature type="domain" description="Carrier" evidence="8">
    <location>
        <begin position="826"/>
        <end position="903"/>
    </location>
</feature>
<dbReference type="InterPro" id="IPR020806">
    <property type="entry name" value="PKS_PP-bd"/>
</dbReference>
<dbReference type="InterPro" id="IPR001242">
    <property type="entry name" value="Condensation_dom"/>
</dbReference>
<dbReference type="SUPFAM" id="SSF52777">
    <property type="entry name" value="CoA-dependent acyltransferases"/>
    <property type="match status" value="5"/>
</dbReference>
<evidence type="ECO:0000256" key="6">
    <source>
        <dbReference type="ARBA" id="ARBA00029454"/>
    </source>
</evidence>
<feature type="non-terminal residue" evidence="9">
    <location>
        <position position="2400"/>
    </location>
</feature>
<dbReference type="InterPro" id="IPR000873">
    <property type="entry name" value="AMP-dep_synth/lig_dom"/>
</dbReference>
<feature type="region of interest" description="Disordered" evidence="7">
    <location>
        <begin position="1"/>
        <end position="45"/>
    </location>
</feature>
<dbReference type="InterPro" id="IPR023213">
    <property type="entry name" value="CAT-like_dom_sf"/>
</dbReference>
<dbReference type="Pfam" id="PF00550">
    <property type="entry name" value="PP-binding"/>
    <property type="match status" value="2"/>
</dbReference>
<protein>
    <submittedName>
        <fullName evidence="9">Nrps6</fullName>
    </submittedName>
</protein>
<keyword evidence="5" id="KW-0808">Transferase</keyword>
<feature type="domain" description="Carrier" evidence="8">
    <location>
        <begin position="1914"/>
        <end position="1990"/>
    </location>
</feature>
<keyword evidence="3" id="KW-0597">Phosphoprotein</keyword>
<dbReference type="Gene3D" id="3.30.559.30">
    <property type="entry name" value="Nonribosomal peptide synthetase, condensation domain"/>
    <property type="match status" value="3"/>
</dbReference>
<dbReference type="SMART" id="SM00823">
    <property type="entry name" value="PKS_PP"/>
    <property type="match status" value="2"/>
</dbReference>
<dbReference type="GO" id="GO:0016874">
    <property type="term" value="F:ligase activity"/>
    <property type="evidence" value="ECO:0007669"/>
    <property type="project" value="UniProtKB-KW"/>
</dbReference>
<dbReference type="PROSITE" id="PS50075">
    <property type="entry name" value="CARRIER"/>
    <property type="match status" value="2"/>
</dbReference>
<dbReference type="Gene3D" id="3.30.559.10">
    <property type="entry name" value="Chloramphenicol acetyltransferase-like domain"/>
    <property type="match status" value="2"/>
</dbReference>
<comment type="pathway">
    <text evidence="1">Alkaloid biosynthesis; ergot alkaloid biosynthesis.</text>
</comment>
<evidence type="ECO:0000256" key="2">
    <source>
        <dbReference type="ARBA" id="ARBA00022450"/>
    </source>
</evidence>
<dbReference type="SUPFAM" id="SSF47336">
    <property type="entry name" value="ACP-like"/>
    <property type="match status" value="2"/>
</dbReference>
<dbReference type="GO" id="GO:0031177">
    <property type="term" value="F:phosphopantetheine binding"/>
    <property type="evidence" value="ECO:0007669"/>
    <property type="project" value="InterPro"/>
</dbReference>
<dbReference type="CDD" id="cd19542">
    <property type="entry name" value="CT_NRPS-like"/>
    <property type="match status" value="1"/>
</dbReference>
<dbReference type="Gene3D" id="3.40.50.12780">
    <property type="entry name" value="N-terminal domain of ligase-like"/>
    <property type="match status" value="2"/>
</dbReference>
<sequence length="2400" mass="263074">MAVLTAHNSHTTRHQENPFPYQQGATLDGNSKTHQHALSNSEADVSGAREPCILAAFKPTTTIPSSSSRRQSTGLGYQVPESRFRHFLSHGHVSSASLFKVAWALVLRSYRAGSKHHVSLYHGVVDPEALHAQVARDRRRLVSLDPCFVRFDAEDTLVDIVGRVESDAARENDAPSGAGQGNTCLVQWPEGKVSHLDAWATSLASTEQLAQVEQYDCIIYFTPGMQFAISYSDHFMTPKQAQRLAATLQAALGTMADTPQQRLADVEMLSTLDCETLSQWNQKSPTWSETCVHHLIEDKCRSQPYDEAVVSWDGTLTYRELDRLSLAVARRLHSAGVGPGQFVAVCLDRCRWTPVAMLAIARAGAAFCFLEPALPDGRLAEMCVALKATVALTIRDHLHRASLLTDTVLTLDDDSLLQDSGHVSPGSCRVGPGDLLYVVFTSGSTGKPKGVMMEHRAFCSCALSALVPLQIRSRDRLLHFSSYAFDLSIFEILTALVAGASVAIPSEPARRDNLPRAMTHLGATWAFLTPTVARMYRPSQMPLLETMCLGGEAVSALDVEQWASKHVITGYNPAECCPLGISGPVSRDRPNELGRTFSSQVAWIADPENHERLLPVGAVGELVIEGSTVARGYLDDPTCCSAETPFLIKSPSWMSRFRAEAAQKSRLYRTGDLARYDDDGTILFMGRKDRQVKVHGQRVELGEVEHHLHEHFQHFSSRLVVEAVSMSDSTVLVAFFVPEPEVDRGQDAHAGPSSVLRERMDEFQPKIYAATTQLHLNIPQHMIPSVCLPISHIPTSPSGKVDRNQLQSLALSLSREKLYGSKPGESPASDTETLVQSLFSQVLGLPLQQIGLDSNFFHLGGNSMLAMKLLALAQDQGPSTIAYQDIFNHPTLKDLSSVVLKSVSDGEIGDSGTAEIASFSLVGSDQKPLLIRMASEQCGVSCADIEDVYPCIPLQQSLMASTARDGKAYVALQSFLLNQDLDRDRLRQAWTLAFHGHPILQTRLMQTDTGDCYQVVVRGQQPDWIEQDQQDDSGGDQLLDPPFGLGTPLIRFRLGSDRLLVAMHHAIYDGWSLPLLMKEVDQAFRRLSTRHLPPLKRYVRHVMESEAAAASFWRAELQDLDTLHFPSPAGLDYKPRPGSSLEKKIVLGPHEQGCEVTLATEVLLAWAITTYTYTGCKDVVFGVVSSGRAAPVAGAQSMLGPTIASTPMRVTLDPDEALDEALEQVQYNAAEQARYVPLGAQKIMRLGPEAAEACKFQTVLVIEADQPDETQGSWFSRHDLLSELTSFSTTALTLRFKVRPEQVDIQAVFDSHVVSDRQMQRIMSQFEHILVQLHAAGSQKQTMSDLNKLSDADRRDLLAWNATLPVPPPPSLRLHRLVEQACQERPNAVAIDAWDGQLTYAELETRAHRLARWIRPFLSQPNQVVVLHLTKSWLAVVAQVAALKAGAVFIATEVSQPAQRLREICRAVKPVLVLTSDELQRSAADLGVASILSVNKDQLTRGIKDDNNNDEFIDSDIMYYIATSGTTGQPKIVVTQHAAFAANAQPMIRRLGLNAGSRVYQFSGYSFDLMIAEHFLTLLAGGCLCVPSVQDRNDRLADSMTTMGANWFASTSSVLQVLDPAAVPTVATVMQGGEPLTQGVVDRWAAHVCLLNAYGPAECSVMALVSDAVAPHTSDAANLGFATGCAVWVLDPEKLMPVPVGAEGELVVEGSILSRGYLADQDRTDAVFLPTPPWLRDMRGDTKSAAAARVYRTGDLGRQNLDGSISYSRRNDLQTKIRGQRVELADVERHVQTCFVGARQVIAEAVTKPDAQSTVLVALVLTSSADSTATTDKNGSEATFLLPPHASFLAESHTAELALQDRLPSYMVPGLWVPISRVPLAASGKVDRRVIKQHLASLSRQDWARYTSTAKVAATSSATERELRIIWARVLRVEPESISVHDSFFRIGGDSISSMQLAVQCKAAGIHVTVEDIFEQRTIYKLALGRAVSQTNGQSSITVAESADEALKGSSMIDASAGDFYPDGKLDEYVTLARQRLDGQPIEDVYPCSPIQEGILMSHTRNPGHYEEVIQWRVAGKMAVDVERLRDAWLQVVRRHGILRTVFLNISDDHFLDQVVLEECRPDVLIRSDDQAKDTGPPRPLQSDAARPMHQLCIASTDETTTLSLRINHALVDAQSLHMIRSDLESAYQGRLLPDPPSTYRDYIAYLHGSRRSSHAYWKSYMSGATSCLIPALGDDVIAGAREPHGAVNLDLGPSDELTRFCESTGLAMTAVVHVVWAIVLRRYTAVDDVCFGYMASGRHVPLPRGDEIVGPLFNMLVGRVRLEQGWSILSTMRAYHDSFTASLHHQHQPLAETLHLLGASAGDLFNTLITVFNEESGEGHVASDTNALTLVGDDVHSRS</sequence>
<reference evidence="9" key="1">
    <citation type="journal article" date="2016" name="BMC Genomics">
        <title>Genome sequence and comparative analysis of clavicipitaceous insect-pathogenic fungus Aschersonia badia with Metarhizium spp.</title>
        <authorList>
            <person name="Agrawal Y."/>
            <person name="Narwani T."/>
            <person name="Subramanian S."/>
        </authorList>
    </citation>
    <scope>NUCLEOTIDE SEQUENCE</scope>
    <source>
        <strain evidence="9">MTCC 10142</strain>
    </source>
</reference>
<dbReference type="InterPro" id="IPR006162">
    <property type="entry name" value="Ppantetheine_attach_site"/>
</dbReference>
<dbReference type="NCBIfam" id="TIGR01733">
    <property type="entry name" value="AA-adenyl-dom"/>
    <property type="match status" value="2"/>
</dbReference>
<dbReference type="EMBL" id="KU202709">
    <property type="protein sequence ID" value="AND74269.1"/>
    <property type="molecule type" value="Genomic_DNA"/>
</dbReference>
<dbReference type="PROSITE" id="PS00012">
    <property type="entry name" value="PHOSPHOPANTETHEINE"/>
    <property type="match status" value="1"/>
</dbReference>
<dbReference type="InterPro" id="IPR009081">
    <property type="entry name" value="PP-bd_ACP"/>
</dbReference>
<evidence type="ECO:0000256" key="1">
    <source>
        <dbReference type="ARBA" id="ARBA00005107"/>
    </source>
</evidence>
<dbReference type="FunFam" id="3.30.300.30:FF:000015">
    <property type="entry name" value="Nonribosomal peptide synthase SidD"/>
    <property type="match status" value="2"/>
</dbReference>
<dbReference type="SUPFAM" id="SSF56801">
    <property type="entry name" value="Acetyl-CoA synthetase-like"/>
    <property type="match status" value="2"/>
</dbReference>
<dbReference type="Gene3D" id="1.10.1200.10">
    <property type="entry name" value="ACP-like"/>
    <property type="match status" value="2"/>
</dbReference>
<organism evidence="9">
    <name type="scientific">Hypocrella siamensis</name>
    <dbReference type="NCBI Taxonomy" id="696354"/>
    <lineage>
        <taxon>Eukaryota</taxon>
        <taxon>Fungi</taxon>
        <taxon>Dikarya</taxon>
        <taxon>Ascomycota</taxon>
        <taxon>Pezizomycotina</taxon>
        <taxon>Sordariomycetes</taxon>
        <taxon>Hypocreomycetidae</taxon>
        <taxon>Hypocreales</taxon>
        <taxon>Clavicipitaceae</taxon>
        <taxon>Hypocrella</taxon>
    </lineage>
</organism>
<keyword evidence="4" id="KW-0436">Ligase</keyword>
<dbReference type="Pfam" id="PF00668">
    <property type="entry name" value="Condensation"/>
    <property type="match status" value="2"/>
</dbReference>
<proteinExistence type="inferred from homology"/>
<dbReference type="PROSITE" id="PS00455">
    <property type="entry name" value="AMP_BINDING"/>
    <property type="match status" value="2"/>
</dbReference>
<dbReference type="InterPro" id="IPR045851">
    <property type="entry name" value="AMP-bd_C_sf"/>
</dbReference>
<name>A0A172PY81_9HYPO</name>
<dbReference type="GO" id="GO:0043041">
    <property type="term" value="P:amino acid activation for nonribosomal peptide biosynthetic process"/>
    <property type="evidence" value="ECO:0007669"/>
    <property type="project" value="TreeGrafter"/>
</dbReference>
<dbReference type="CDD" id="cd19545">
    <property type="entry name" value="FUM14_C_NRPS-like"/>
    <property type="match status" value="1"/>
</dbReference>
<dbReference type="GO" id="GO:0005737">
    <property type="term" value="C:cytoplasm"/>
    <property type="evidence" value="ECO:0007669"/>
    <property type="project" value="TreeGrafter"/>
</dbReference>
<dbReference type="InterPro" id="IPR020845">
    <property type="entry name" value="AMP-binding_CS"/>
</dbReference>
<dbReference type="GO" id="GO:0044550">
    <property type="term" value="P:secondary metabolite biosynthetic process"/>
    <property type="evidence" value="ECO:0007669"/>
    <property type="project" value="TreeGrafter"/>
</dbReference>
<dbReference type="InterPro" id="IPR036736">
    <property type="entry name" value="ACP-like_sf"/>
</dbReference>
<evidence type="ECO:0000313" key="9">
    <source>
        <dbReference type="EMBL" id="AND74269.1"/>
    </source>
</evidence>
<dbReference type="FunFam" id="1.10.1200.10:FF:000005">
    <property type="entry name" value="Nonribosomal peptide synthetase 1"/>
    <property type="match status" value="1"/>
</dbReference>